<accession>A0ABU0XIU9</accession>
<dbReference type="EMBL" id="JAVFCB010000008">
    <property type="protein sequence ID" value="MDQ4215065.1"/>
    <property type="molecule type" value="Genomic_DNA"/>
</dbReference>
<gene>
    <name evidence="1" type="ORF">RBR11_14170</name>
</gene>
<comment type="caution">
    <text evidence="1">The sequence shown here is derived from an EMBL/GenBank/DDBJ whole genome shotgun (WGS) entry which is preliminary data.</text>
</comment>
<name>A0ABU0XIU9_9MICO</name>
<reference evidence="1 2" key="1">
    <citation type="submission" date="2023-08" db="EMBL/GenBank/DDBJ databases">
        <title>Microbacterium sp. nov., isolated from a waste landfill.</title>
        <authorList>
            <person name="Wen W."/>
        </authorList>
    </citation>
    <scope>NUCLEOTIDE SEQUENCE [LARGE SCALE GENOMIC DNA]</scope>
    <source>
        <strain evidence="1 2">ASV81</strain>
    </source>
</reference>
<keyword evidence="2" id="KW-1185">Reference proteome</keyword>
<dbReference type="Proteomes" id="UP001230289">
    <property type="component" value="Unassembled WGS sequence"/>
</dbReference>
<sequence length="1026" mass="112264">MTLYVEFTDVRVGPALRGIPPGPPSAPTIEELASVLRAIHEPSRFGKLDVGRIRKTIRDDLGVVTVLGPGGVIELVSLVPRMPMESLSLLHSRLDEHFRILHSQRRALAVGAPLFALEHDLSENDLDTLTDSVRHAVASGFGARYWRQSWLPFVVYAAEAGYDYVGNEFWPSFEEVTPGWATHGDRDRIRLLFQKFGVEYGGAVPSGGFAQNFPIIAWPITHAVLPVYLQRHLAQLLYEFRTGLTTELLREPDALGKQLAARAWGYTERFRIFCSNTSLLGHVAAALLYGEEEESPYLLHSTLLRLVKGLEQERQSKIWLQGARNAASRVRAHGFQPSISRTGGGNPHGRLPKPTDPHLLLRGSETGWRVYAQMPDLSSLSRSLTHVYDELRTRRAWVEGAEDTVLARGRLATAGQEIRLTRWPISDASFIELEDGSSDVNALLRDQVEISRGPIWLFKRRGPGIAVEVKGKQVRPANTYYLVHGEDWTGDGIPGLDPVKIDVSGAIATRLVLPERLTEAESKALVAAGLSVVANVAIRPVGIVASSWDGEGAVEWMAGEPGLVGIRAEQIPAGGALSLDGEQYSLEWPDSSPEIFLSLEDLSVGEHELRITLTGNAQQTLAEGSLLVTIRDPQVRGDAAEMGEGIRLLASPARPTMSEIWAPGAITIAGPDGLRVDLAVSLRGQSDRELAKISQSITLPLLDSDWAGVAKNVRGDNRFAGSFDQAESLELTVSRAGIGHAALRADRGFQPLRWQLFREREQTRAHLIDRTDSPDTRVLLYRVETPVTLEELDPRSDVLVPATGGLLRAKGGEGIDASATILLPTRPNDLLGTRVRPNVQTGARTPGELLRLVLHHQRWAEADLPGDAFAQHERDIVLEAITRALVSLAGGSRWAAVERKLANSNDPFDLIDKLQDVVGDSEDQKRLAKKIGQSLYVWQDPAALLTGFSGVIQGTLRASGVIGHDSAPRFLLTLAGHSSRILSWPEVERGYLMQQVITSPVLLRAARFAVVGTRLMGEAEQSSRGF</sequence>
<dbReference type="RefSeq" id="WP_308490016.1">
    <property type="nucleotide sequence ID" value="NZ_JAVFCB010000008.1"/>
</dbReference>
<evidence type="ECO:0000313" key="1">
    <source>
        <dbReference type="EMBL" id="MDQ4215065.1"/>
    </source>
</evidence>
<evidence type="ECO:0000313" key="2">
    <source>
        <dbReference type="Proteomes" id="UP001230289"/>
    </source>
</evidence>
<protein>
    <submittedName>
        <fullName evidence="1">Uncharacterized protein</fullName>
    </submittedName>
</protein>
<proteinExistence type="predicted"/>
<organism evidence="1 2">
    <name type="scientific">Microbacterium capsulatum</name>
    <dbReference type="NCBI Taxonomy" id="3041921"/>
    <lineage>
        <taxon>Bacteria</taxon>
        <taxon>Bacillati</taxon>
        <taxon>Actinomycetota</taxon>
        <taxon>Actinomycetes</taxon>
        <taxon>Micrococcales</taxon>
        <taxon>Microbacteriaceae</taxon>
        <taxon>Microbacterium</taxon>
    </lineage>
</organism>